<dbReference type="STRING" id="118168.MC7420_4753"/>
<dbReference type="Proteomes" id="UP000003835">
    <property type="component" value="Unassembled WGS sequence"/>
</dbReference>
<dbReference type="InterPro" id="IPR001789">
    <property type="entry name" value="Sig_transdc_resp-reg_receiver"/>
</dbReference>
<dbReference type="GO" id="GO:0000160">
    <property type="term" value="P:phosphorelay signal transduction system"/>
    <property type="evidence" value="ECO:0007669"/>
    <property type="project" value="InterPro"/>
</dbReference>
<keyword evidence="1 2" id="KW-0597">Phosphoprotein</keyword>
<dbReference type="PROSITE" id="PS50110">
    <property type="entry name" value="RESPONSE_REGULATORY"/>
    <property type="match status" value="1"/>
</dbReference>
<name>B4VNS9_9CYAN</name>
<dbReference type="Pfam" id="PF00072">
    <property type="entry name" value="Response_reg"/>
    <property type="match status" value="1"/>
</dbReference>
<evidence type="ECO:0000256" key="1">
    <source>
        <dbReference type="ARBA" id="ARBA00022553"/>
    </source>
</evidence>
<dbReference type="OrthoDB" id="9115at2"/>
<dbReference type="Gene3D" id="3.40.50.2300">
    <property type="match status" value="1"/>
</dbReference>
<feature type="domain" description="Response regulatory" evidence="3">
    <location>
        <begin position="3"/>
        <end position="117"/>
    </location>
</feature>
<accession>B4VNS9</accession>
<organism evidence="4 5">
    <name type="scientific">Coleofasciculus chthonoplastes PCC 7420</name>
    <dbReference type="NCBI Taxonomy" id="118168"/>
    <lineage>
        <taxon>Bacteria</taxon>
        <taxon>Bacillati</taxon>
        <taxon>Cyanobacteriota</taxon>
        <taxon>Cyanophyceae</taxon>
        <taxon>Coleofasciculales</taxon>
        <taxon>Coleofasciculaceae</taxon>
        <taxon>Coleofasciculus</taxon>
    </lineage>
</organism>
<gene>
    <name evidence="4" type="ORF">MC7420_4753</name>
</gene>
<dbReference type="HOGENOM" id="CLU_000445_69_15_3"/>
<dbReference type="PANTHER" id="PTHR44591:SF24">
    <property type="entry name" value="PROTEIN-GLUTAMATE METHYLESTERASE_PROTEIN-GLUTAMINE GLUTAMINASE 1"/>
    <property type="match status" value="1"/>
</dbReference>
<dbReference type="AlphaFoldDB" id="B4VNS9"/>
<keyword evidence="5" id="KW-1185">Reference proteome</keyword>
<dbReference type="SUPFAM" id="SSF52172">
    <property type="entry name" value="CheY-like"/>
    <property type="match status" value="1"/>
</dbReference>
<dbReference type="eggNOG" id="COG0745">
    <property type="taxonomic scope" value="Bacteria"/>
</dbReference>
<dbReference type="EMBL" id="DS989846">
    <property type="protein sequence ID" value="EDX76497.1"/>
    <property type="molecule type" value="Genomic_DNA"/>
</dbReference>
<evidence type="ECO:0000313" key="5">
    <source>
        <dbReference type="Proteomes" id="UP000003835"/>
    </source>
</evidence>
<dbReference type="InterPro" id="IPR050595">
    <property type="entry name" value="Bact_response_regulator"/>
</dbReference>
<reference evidence="4 5" key="1">
    <citation type="submission" date="2008-07" db="EMBL/GenBank/DDBJ databases">
        <authorList>
            <person name="Tandeau de Marsac N."/>
            <person name="Ferriera S."/>
            <person name="Johnson J."/>
            <person name="Kravitz S."/>
            <person name="Beeson K."/>
            <person name="Sutton G."/>
            <person name="Rogers Y.-H."/>
            <person name="Friedman R."/>
            <person name="Frazier M."/>
            <person name="Venter J.C."/>
        </authorList>
    </citation>
    <scope>NUCLEOTIDE SEQUENCE [LARGE SCALE GENOMIC DNA]</scope>
    <source>
        <strain evidence="4 5">PCC 7420</strain>
    </source>
</reference>
<feature type="modified residue" description="4-aspartylphosphate" evidence="2">
    <location>
        <position position="52"/>
    </location>
</feature>
<evidence type="ECO:0000259" key="3">
    <source>
        <dbReference type="PROSITE" id="PS50110"/>
    </source>
</evidence>
<sequence length="122" mass="13289">MGLILITDDAAFSRRMIKKAIQQSGHETLEAANGLECLDLLANTTPDCIISDLLMPEMDGFGLLKELRDRGSKIPVIVLTADIQDSARQHCESLGAFMLLKKPPKAPEIIEAVTQALSIKTN</sequence>
<evidence type="ECO:0000256" key="2">
    <source>
        <dbReference type="PROSITE-ProRule" id="PRU00169"/>
    </source>
</evidence>
<dbReference type="RefSeq" id="WP_006100226.1">
    <property type="nucleotide sequence ID" value="NZ_DS989846.1"/>
</dbReference>
<evidence type="ECO:0000313" key="4">
    <source>
        <dbReference type="EMBL" id="EDX76497.1"/>
    </source>
</evidence>
<dbReference type="InterPro" id="IPR011006">
    <property type="entry name" value="CheY-like_superfamily"/>
</dbReference>
<protein>
    <recommendedName>
        <fullName evidence="3">Response regulatory domain-containing protein</fullName>
    </recommendedName>
</protein>
<dbReference type="SMART" id="SM00448">
    <property type="entry name" value="REC"/>
    <property type="match status" value="1"/>
</dbReference>
<proteinExistence type="predicted"/>
<dbReference type="PANTHER" id="PTHR44591">
    <property type="entry name" value="STRESS RESPONSE REGULATOR PROTEIN 1"/>
    <property type="match status" value="1"/>
</dbReference>